<reference evidence="10" key="1">
    <citation type="submission" date="2018-08" db="EMBL/GenBank/DDBJ databases">
        <title>Comparative genomics of wild bee and flower associated Lactobacillus reveals potential adaptation to the bee host.</title>
        <authorList>
            <person name="Vuong H.Q."/>
            <person name="Mcfrederick Q.S."/>
        </authorList>
    </citation>
    <scope>NUCLEOTIDE SEQUENCE</scope>
    <source>
        <strain evidence="10">HV_63</strain>
    </source>
</reference>
<dbReference type="PROSITE" id="PS00690">
    <property type="entry name" value="DEAH_ATP_HELICASE"/>
    <property type="match status" value="1"/>
</dbReference>
<dbReference type="GO" id="GO:0009378">
    <property type="term" value="F:four-way junction helicase activity"/>
    <property type="evidence" value="ECO:0007669"/>
    <property type="project" value="TreeGrafter"/>
</dbReference>
<dbReference type="SMART" id="SM00487">
    <property type="entry name" value="DEXDc"/>
    <property type="match status" value="1"/>
</dbReference>
<name>A0A9Q8IMS3_9LACO</name>
<evidence type="ECO:0000256" key="3">
    <source>
        <dbReference type="ARBA" id="ARBA00022806"/>
    </source>
</evidence>
<evidence type="ECO:0000313" key="11">
    <source>
        <dbReference type="Proteomes" id="UP000784700"/>
    </source>
</evidence>
<dbReference type="InterPro" id="IPR011545">
    <property type="entry name" value="DEAD/DEAH_box_helicase_dom"/>
</dbReference>
<dbReference type="PANTHER" id="PTHR13710:SF84">
    <property type="entry name" value="ATP-DEPENDENT DNA HELICASE RECS-RELATED"/>
    <property type="match status" value="1"/>
</dbReference>
<dbReference type="Pfam" id="PF16124">
    <property type="entry name" value="RecQ_Zn_bind"/>
    <property type="match status" value="1"/>
</dbReference>
<dbReference type="PROSITE" id="PS51192">
    <property type="entry name" value="HELICASE_ATP_BIND_1"/>
    <property type="match status" value="1"/>
</dbReference>
<evidence type="ECO:0000256" key="5">
    <source>
        <dbReference type="ARBA" id="ARBA00023125"/>
    </source>
</evidence>
<organism evidence="10 11">
    <name type="scientific">Apilactobacillus micheneri</name>
    <dbReference type="NCBI Taxonomy" id="1899430"/>
    <lineage>
        <taxon>Bacteria</taxon>
        <taxon>Bacillati</taxon>
        <taxon>Bacillota</taxon>
        <taxon>Bacilli</taxon>
        <taxon>Lactobacillales</taxon>
        <taxon>Lactobacillaceae</taxon>
        <taxon>Apilactobacillus</taxon>
    </lineage>
</organism>
<dbReference type="InterPro" id="IPR027417">
    <property type="entry name" value="P-loop_NTPase"/>
</dbReference>
<dbReference type="GO" id="GO:0016787">
    <property type="term" value="F:hydrolase activity"/>
    <property type="evidence" value="ECO:0007669"/>
    <property type="project" value="UniProtKB-KW"/>
</dbReference>
<comment type="caution">
    <text evidence="10">The sequence shown here is derived from an EMBL/GenBank/DDBJ whole genome shotgun (WGS) entry which is preliminary data.</text>
</comment>
<dbReference type="NCBIfam" id="TIGR00614">
    <property type="entry name" value="recQ_fam"/>
    <property type="match status" value="1"/>
</dbReference>
<dbReference type="GO" id="GO:0030894">
    <property type="term" value="C:replisome"/>
    <property type="evidence" value="ECO:0007669"/>
    <property type="project" value="TreeGrafter"/>
</dbReference>
<evidence type="ECO:0000256" key="2">
    <source>
        <dbReference type="ARBA" id="ARBA00022801"/>
    </source>
</evidence>
<dbReference type="Pfam" id="PF00270">
    <property type="entry name" value="DEAD"/>
    <property type="match status" value="1"/>
</dbReference>
<keyword evidence="3 10" id="KW-0347">Helicase</keyword>
<keyword evidence="5" id="KW-0238">DNA-binding</keyword>
<feature type="domain" description="Helicase ATP-binding" evidence="8">
    <location>
        <begin position="25"/>
        <end position="192"/>
    </location>
</feature>
<sequence>MNYLRQKLKKWFGFDDFRPGQFEVLSSLSQGENTFGMLPTGTGKTLIYQFFGRMINQPVVIISPLISLMQDQVDRMRYLGSKKTVAITSGLNFVEKKRILNNLNKYNYIYISPEMISQLDVLKYFNKLDIGLFVIDEAHCIIQWGTDFRPEYLNLHRIIQSLNNPQVLMLTATASKTVRSEIVHKLGLHNVKYIVKSTNRSNIMLSVKYCDDTNDKNNKLLSLVNKLCSPGIIYFSSKKMANMATIFLRQKAHLKVEAYHSDLNNENRYRIQHQFMNDQIDVICATSAFGMGIDKSNIRYVIHYHMPSNIESYVQEMGRAGRDMKESISVILYQKNDEMLQYNLLMDNIPDDDIISFYYRNYKKIHNDDEQTKLLKYYYDNDYSEEKVINIFQARRLDQKNSLSEMLSYVLNNYCRRKKLLSHFDEKFSAHNEYCCDGDHTKLNLHAANLIRSNIKTNNKHNYDWNSIINSLFNKMH</sequence>
<dbReference type="SUPFAM" id="SSF52540">
    <property type="entry name" value="P-loop containing nucleoside triphosphate hydrolases"/>
    <property type="match status" value="1"/>
</dbReference>
<dbReference type="GO" id="GO:0006281">
    <property type="term" value="P:DNA repair"/>
    <property type="evidence" value="ECO:0007669"/>
    <property type="project" value="TreeGrafter"/>
</dbReference>
<dbReference type="Gene3D" id="3.40.50.300">
    <property type="entry name" value="P-loop containing nucleotide triphosphate hydrolases"/>
    <property type="match status" value="2"/>
</dbReference>
<gene>
    <name evidence="10" type="ORF">DY130_02605</name>
</gene>
<evidence type="ECO:0000256" key="4">
    <source>
        <dbReference type="ARBA" id="ARBA00022840"/>
    </source>
</evidence>
<keyword evidence="4" id="KW-0067">ATP-binding</keyword>
<dbReference type="GO" id="GO:0043138">
    <property type="term" value="F:3'-5' DNA helicase activity"/>
    <property type="evidence" value="ECO:0007669"/>
    <property type="project" value="TreeGrafter"/>
</dbReference>
<evidence type="ECO:0000313" key="10">
    <source>
        <dbReference type="EMBL" id="TPR45102.1"/>
    </source>
</evidence>
<evidence type="ECO:0000259" key="8">
    <source>
        <dbReference type="PROSITE" id="PS51192"/>
    </source>
</evidence>
<accession>A0A9Q8IMS3</accession>
<keyword evidence="2" id="KW-0378">Hydrolase</keyword>
<dbReference type="Pfam" id="PF00271">
    <property type="entry name" value="Helicase_C"/>
    <property type="match status" value="1"/>
</dbReference>
<dbReference type="PROSITE" id="PS51194">
    <property type="entry name" value="HELICASE_CTER"/>
    <property type="match status" value="1"/>
</dbReference>
<dbReference type="EMBL" id="QUBG01000002">
    <property type="protein sequence ID" value="TPR45102.1"/>
    <property type="molecule type" value="Genomic_DNA"/>
</dbReference>
<evidence type="ECO:0000256" key="7">
    <source>
        <dbReference type="ARBA" id="ARBA00044550"/>
    </source>
</evidence>
<dbReference type="AlphaFoldDB" id="A0A9Q8IMS3"/>
<evidence type="ECO:0000259" key="9">
    <source>
        <dbReference type="PROSITE" id="PS51194"/>
    </source>
</evidence>
<evidence type="ECO:0000256" key="6">
    <source>
        <dbReference type="ARBA" id="ARBA00044535"/>
    </source>
</evidence>
<dbReference type="InterPro" id="IPR001650">
    <property type="entry name" value="Helicase_C-like"/>
</dbReference>
<dbReference type="InterPro" id="IPR002464">
    <property type="entry name" value="DNA/RNA_helicase_DEAH_CS"/>
</dbReference>
<dbReference type="CDD" id="cd17920">
    <property type="entry name" value="DEXHc_RecQ"/>
    <property type="match status" value="1"/>
</dbReference>
<dbReference type="Proteomes" id="UP000784700">
    <property type="component" value="Unassembled WGS sequence"/>
</dbReference>
<dbReference type="PANTHER" id="PTHR13710">
    <property type="entry name" value="DNA HELICASE RECQ FAMILY MEMBER"/>
    <property type="match status" value="1"/>
</dbReference>
<dbReference type="SMART" id="SM00490">
    <property type="entry name" value="HELICc"/>
    <property type="match status" value="1"/>
</dbReference>
<dbReference type="GO" id="GO:0005524">
    <property type="term" value="F:ATP binding"/>
    <property type="evidence" value="ECO:0007669"/>
    <property type="project" value="UniProtKB-KW"/>
</dbReference>
<dbReference type="InterPro" id="IPR032284">
    <property type="entry name" value="RecQ_Zn-bd"/>
</dbReference>
<dbReference type="GO" id="GO:0003677">
    <property type="term" value="F:DNA binding"/>
    <property type="evidence" value="ECO:0007669"/>
    <property type="project" value="UniProtKB-KW"/>
</dbReference>
<keyword evidence="1" id="KW-0547">Nucleotide-binding</keyword>
<dbReference type="GO" id="GO:0043590">
    <property type="term" value="C:bacterial nucleoid"/>
    <property type="evidence" value="ECO:0007669"/>
    <property type="project" value="TreeGrafter"/>
</dbReference>
<dbReference type="GeneID" id="58108069"/>
<dbReference type="InterPro" id="IPR004589">
    <property type="entry name" value="DNA_helicase_ATP-dep_RecQ"/>
</dbReference>
<protein>
    <recommendedName>
        <fullName evidence="6">ATP-dependent DNA helicase RecQ</fullName>
    </recommendedName>
    <alternativeName>
        <fullName evidence="7">DNA 3'-5' helicase RecQ</fullName>
    </alternativeName>
</protein>
<dbReference type="GO" id="GO:0006310">
    <property type="term" value="P:DNA recombination"/>
    <property type="evidence" value="ECO:0007669"/>
    <property type="project" value="InterPro"/>
</dbReference>
<dbReference type="GO" id="GO:0005737">
    <property type="term" value="C:cytoplasm"/>
    <property type="evidence" value="ECO:0007669"/>
    <property type="project" value="TreeGrafter"/>
</dbReference>
<feature type="domain" description="Helicase C-terminal" evidence="9">
    <location>
        <begin position="219"/>
        <end position="365"/>
    </location>
</feature>
<proteinExistence type="predicted"/>
<dbReference type="InterPro" id="IPR014001">
    <property type="entry name" value="Helicase_ATP-bd"/>
</dbReference>
<dbReference type="RefSeq" id="WP_140934377.1">
    <property type="nucleotide sequence ID" value="NZ_QUBF01000002.1"/>
</dbReference>
<evidence type="ECO:0000256" key="1">
    <source>
        <dbReference type="ARBA" id="ARBA00022741"/>
    </source>
</evidence>